<dbReference type="PANTHER" id="PTHR31321">
    <property type="entry name" value="ACYL-COA THIOESTER HYDROLASE YBHC-RELATED"/>
    <property type="match status" value="1"/>
</dbReference>
<evidence type="ECO:0000256" key="5">
    <source>
        <dbReference type="ARBA" id="ARBA00023085"/>
    </source>
</evidence>
<sequence>MNEQDPSKVFYTITVSNSDDGNFSAIQKAIDSIPPDNDKWVKIVLMPGTYKEQVTITETQCIVLEGQDRSTTMITFDAHNDTEQSITFDVYAHNFVARKITFQNSYNLPGGSTSITPAVAFRGTGEKQAFFYCGFQGYQDTLWNNIGSYYFESCYIEGAVDFIWGEGASFYEKCSINVTGDGFITAQGKTTASERSGFVFKSCDVSGLAKTLLGRAYKAFATVVFIESYFGDIIKPEGWNIWKQASHQTDVTFVEYKCKGAGADTSGRVPWMKTLTDANLLLLLFAFFFIFQTTCILAAKDPIQCKTNDRDPSKVFYTITISKSGRGNFTTVKKAIESIPRGNDKWVKIFVMPGTYKEQIQIKETQCIFLEGKDRRMTTITFDAHNDTDQSITFDAYAHNFVAKGITFKNSYNLPGGSTSIAPAVAFRALGDKQAFFYCGFEGYQDTLWDSTGRHYFESCYIEGAIDFIWGAGASFYEKCSIKVIGDGFITAQGKHQSDQISGFVFNTCSVSGIGKALLGRAYNAFATVIFTKSVFTDIIEPEGWDIWKQTGHEKDVTFVERNCRGPGADTSKRALLRKNFPDVSKRIKDAVNATPSGNDQWIRIYVDSGTYWEQVKIWSDQECIVLEGHSREDTIIAFENEKEDFREDKQVKQAVAISVYGDKSAFYNCGFIGYQDTLWDVQGRHFFKDSYIEGAIDFIWGDGQSIYEDCSVNVTGDGYITAQGRDSPSDSGGFVFIRGSIYGNGSTYLGRAYASHSTVIFRQTFLSNVVNPLGWDAWDYTGQESKFTYTEINCTGEGADTSKRVAWEKTLSASEASKYTTELFIDHDNWISQLP</sequence>
<feature type="domain" description="Pectinesterase catalytic" evidence="6">
    <location>
        <begin position="652"/>
        <end position="828"/>
    </location>
</feature>
<comment type="similarity">
    <text evidence="2">Belongs to the pectinesterase family.</text>
</comment>
<feature type="domain" description="Pectinesterase catalytic" evidence="6">
    <location>
        <begin position="319"/>
        <end position="575"/>
    </location>
</feature>
<dbReference type="Proteomes" id="UP001153076">
    <property type="component" value="Unassembled WGS sequence"/>
</dbReference>
<dbReference type="GO" id="GO:0045490">
    <property type="term" value="P:pectin catabolic process"/>
    <property type="evidence" value="ECO:0007669"/>
    <property type="project" value="TreeGrafter"/>
</dbReference>
<reference evidence="7" key="1">
    <citation type="submission" date="2022-04" db="EMBL/GenBank/DDBJ databases">
        <title>Carnegiea gigantea Genome sequencing and assembly v2.</title>
        <authorList>
            <person name="Copetti D."/>
            <person name="Sanderson M.J."/>
            <person name="Burquez A."/>
            <person name="Wojciechowski M.F."/>
        </authorList>
    </citation>
    <scope>NUCLEOTIDE SEQUENCE</scope>
    <source>
        <strain evidence="7">SGP5-SGP5p</strain>
        <tissue evidence="7">Aerial part</tissue>
    </source>
</reference>
<dbReference type="AlphaFoldDB" id="A0A9Q1KM82"/>
<dbReference type="InterPro" id="IPR000070">
    <property type="entry name" value="Pectinesterase_cat"/>
</dbReference>
<evidence type="ECO:0000256" key="4">
    <source>
        <dbReference type="ARBA" id="ARBA00022801"/>
    </source>
</evidence>
<organism evidence="7 8">
    <name type="scientific">Carnegiea gigantea</name>
    <dbReference type="NCBI Taxonomy" id="171969"/>
    <lineage>
        <taxon>Eukaryota</taxon>
        <taxon>Viridiplantae</taxon>
        <taxon>Streptophyta</taxon>
        <taxon>Embryophyta</taxon>
        <taxon>Tracheophyta</taxon>
        <taxon>Spermatophyta</taxon>
        <taxon>Magnoliopsida</taxon>
        <taxon>eudicotyledons</taxon>
        <taxon>Gunneridae</taxon>
        <taxon>Pentapetalae</taxon>
        <taxon>Caryophyllales</taxon>
        <taxon>Cactineae</taxon>
        <taxon>Cactaceae</taxon>
        <taxon>Cactoideae</taxon>
        <taxon>Echinocereeae</taxon>
        <taxon>Carnegiea</taxon>
    </lineage>
</organism>
<dbReference type="OrthoDB" id="2019149at2759"/>
<evidence type="ECO:0000313" key="8">
    <source>
        <dbReference type="Proteomes" id="UP001153076"/>
    </source>
</evidence>
<evidence type="ECO:0000256" key="3">
    <source>
        <dbReference type="ARBA" id="ARBA00013229"/>
    </source>
</evidence>
<gene>
    <name evidence="7" type="ORF">Cgig2_022815</name>
</gene>
<keyword evidence="8" id="KW-1185">Reference proteome</keyword>
<dbReference type="InterPro" id="IPR012334">
    <property type="entry name" value="Pectin_lyas_fold"/>
</dbReference>
<evidence type="ECO:0000259" key="6">
    <source>
        <dbReference type="Pfam" id="PF01095"/>
    </source>
</evidence>
<dbReference type="GO" id="GO:0042545">
    <property type="term" value="P:cell wall modification"/>
    <property type="evidence" value="ECO:0007669"/>
    <property type="project" value="InterPro"/>
</dbReference>
<protein>
    <recommendedName>
        <fullName evidence="3">pectinesterase</fullName>
        <ecNumber evidence="3">3.1.1.11</ecNumber>
    </recommendedName>
</protein>
<keyword evidence="4" id="KW-0378">Hydrolase</keyword>
<dbReference type="EC" id="3.1.1.11" evidence="3"/>
<dbReference type="InterPro" id="IPR011050">
    <property type="entry name" value="Pectin_lyase_fold/virulence"/>
</dbReference>
<keyword evidence="5" id="KW-0063">Aspartyl esterase</keyword>
<dbReference type="Gene3D" id="2.160.20.10">
    <property type="entry name" value="Single-stranded right-handed beta-helix, Pectin lyase-like"/>
    <property type="match status" value="4"/>
</dbReference>
<accession>A0A9Q1KM82</accession>
<dbReference type="PANTHER" id="PTHR31321:SF134">
    <property type="entry name" value="PECTINESTERASE"/>
    <property type="match status" value="1"/>
</dbReference>
<evidence type="ECO:0000313" key="7">
    <source>
        <dbReference type="EMBL" id="KAJ8447086.1"/>
    </source>
</evidence>
<evidence type="ECO:0000256" key="2">
    <source>
        <dbReference type="ARBA" id="ARBA00008891"/>
    </source>
</evidence>
<name>A0A9Q1KM82_9CARY</name>
<feature type="domain" description="Pectinesterase catalytic" evidence="6">
    <location>
        <begin position="13"/>
        <end position="273"/>
    </location>
</feature>
<dbReference type="Pfam" id="PF01095">
    <property type="entry name" value="Pectinesterase"/>
    <property type="match status" value="3"/>
</dbReference>
<dbReference type="SUPFAM" id="SSF51126">
    <property type="entry name" value="Pectin lyase-like"/>
    <property type="match status" value="3"/>
</dbReference>
<evidence type="ECO:0000256" key="1">
    <source>
        <dbReference type="ARBA" id="ARBA00005184"/>
    </source>
</evidence>
<comment type="pathway">
    <text evidence="1">Glycan metabolism; pectin degradation; 2-dehydro-3-deoxy-D-gluconate from pectin: step 1/5.</text>
</comment>
<comment type="caution">
    <text evidence="7">The sequence shown here is derived from an EMBL/GenBank/DDBJ whole genome shotgun (WGS) entry which is preliminary data.</text>
</comment>
<dbReference type="EMBL" id="JAKOGI010000041">
    <property type="protein sequence ID" value="KAJ8447086.1"/>
    <property type="molecule type" value="Genomic_DNA"/>
</dbReference>
<dbReference type="GO" id="GO:0030599">
    <property type="term" value="F:pectinesterase activity"/>
    <property type="evidence" value="ECO:0007669"/>
    <property type="project" value="UniProtKB-EC"/>
</dbReference>
<proteinExistence type="inferred from homology"/>